<comment type="caution">
    <text evidence="1">The sequence shown here is derived from an EMBL/GenBank/DDBJ whole genome shotgun (WGS) entry which is preliminary data.</text>
</comment>
<name>A0ACC2F3L3_DALPE</name>
<proteinExistence type="predicted"/>
<dbReference type="EMBL" id="CM055762">
    <property type="protein sequence ID" value="KAJ7985895.1"/>
    <property type="molecule type" value="Genomic_DNA"/>
</dbReference>
<sequence>MPKVSNRGQQHVAQGRLARCRDVCNALLEERDRRDIRGEPESSSALPQRSHVVLETAGVYEDELAALLGFSGRRTEPAVPPALSVCVPRRFPSNARQTVPQAVKGCEKEPGGTAENHFHSPLTPASSPSIRPASSASLSRARQTRD</sequence>
<evidence type="ECO:0000313" key="2">
    <source>
        <dbReference type="Proteomes" id="UP001157502"/>
    </source>
</evidence>
<gene>
    <name evidence="1" type="ORF">DPEC_G00345210</name>
</gene>
<evidence type="ECO:0000313" key="1">
    <source>
        <dbReference type="EMBL" id="KAJ7985895.1"/>
    </source>
</evidence>
<organism evidence="1 2">
    <name type="scientific">Dallia pectoralis</name>
    <name type="common">Alaska blackfish</name>
    <dbReference type="NCBI Taxonomy" id="75939"/>
    <lineage>
        <taxon>Eukaryota</taxon>
        <taxon>Metazoa</taxon>
        <taxon>Chordata</taxon>
        <taxon>Craniata</taxon>
        <taxon>Vertebrata</taxon>
        <taxon>Euteleostomi</taxon>
        <taxon>Actinopterygii</taxon>
        <taxon>Neopterygii</taxon>
        <taxon>Teleostei</taxon>
        <taxon>Protacanthopterygii</taxon>
        <taxon>Esociformes</taxon>
        <taxon>Umbridae</taxon>
        <taxon>Dallia</taxon>
    </lineage>
</organism>
<dbReference type="Proteomes" id="UP001157502">
    <property type="component" value="Chromosome 35"/>
</dbReference>
<protein>
    <submittedName>
        <fullName evidence="1">Uncharacterized protein</fullName>
    </submittedName>
</protein>
<keyword evidence="2" id="KW-1185">Reference proteome</keyword>
<accession>A0ACC2F3L3</accession>
<reference evidence="1" key="1">
    <citation type="submission" date="2021-05" db="EMBL/GenBank/DDBJ databases">
        <authorList>
            <person name="Pan Q."/>
            <person name="Jouanno E."/>
            <person name="Zahm M."/>
            <person name="Klopp C."/>
            <person name="Cabau C."/>
            <person name="Louis A."/>
            <person name="Berthelot C."/>
            <person name="Parey E."/>
            <person name="Roest Crollius H."/>
            <person name="Montfort J."/>
            <person name="Robinson-Rechavi M."/>
            <person name="Bouchez O."/>
            <person name="Lampietro C."/>
            <person name="Lopez Roques C."/>
            <person name="Donnadieu C."/>
            <person name="Postlethwait J."/>
            <person name="Bobe J."/>
            <person name="Dillon D."/>
            <person name="Chandos A."/>
            <person name="von Hippel F."/>
            <person name="Guiguen Y."/>
        </authorList>
    </citation>
    <scope>NUCLEOTIDE SEQUENCE</scope>
    <source>
        <strain evidence="1">YG-Jan2019</strain>
    </source>
</reference>